<dbReference type="PANTHER" id="PTHR10344:SF4">
    <property type="entry name" value="UMP-CMP KINASE 2, MITOCHONDRIAL"/>
    <property type="match status" value="1"/>
</dbReference>
<evidence type="ECO:0000256" key="7">
    <source>
        <dbReference type="ARBA" id="ARBA00022777"/>
    </source>
</evidence>
<comment type="catalytic activity">
    <reaction evidence="10 11">
        <text>dTMP + ATP = dTDP + ADP</text>
        <dbReference type="Rhea" id="RHEA:13517"/>
        <dbReference type="ChEBI" id="CHEBI:30616"/>
        <dbReference type="ChEBI" id="CHEBI:58369"/>
        <dbReference type="ChEBI" id="CHEBI:63528"/>
        <dbReference type="ChEBI" id="CHEBI:456216"/>
        <dbReference type="EC" id="2.7.4.9"/>
    </reaction>
</comment>
<accession>A0ABX1T3K9</accession>
<reference evidence="13 14" key="1">
    <citation type="submission" date="2019-07" db="EMBL/GenBank/DDBJ databases">
        <title>SAR11 Genome Evolution.</title>
        <authorList>
            <person name="Giovannoni S."/>
        </authorList>
    </citation>
    <scope>NUCLEOTIDE SEQUENCE [LARGE SCALE GENOMIC DNA]</scope>
    <source>
        <strain evidence="13 14">HTCC9565</strain>
    </source>
</reference>
<dbReference type="PROSITE" id="PS01331">
    <property type="entry name" value="THYMIDYLATE_KINASE"/>
    <property type="match status" value="1"/>
</dbReference>
<evidence type="ECO:0000256" key="4">
    <source>
        <dbReference type="ARBA" id="ARBA00022679"/>
    </source>
</evidence>
<evidence type="ECO:0000256" key="10">
    <source>
        <dbReference type="ARBA" id="ARBA00048743"/>
    </source>
</evidence>
<evidence type="ECO:0000256" key="8">
    <source>
        <dbReference type="ARBA" id="ARBA00022840"/>
    </source>
</evidence>
<dbReference type="CDD" id="cd01672">
    <property type="entry name" value="TMPK"/>
    <property type="match status" value="1"/>
</dbReference>
<evidence type="ECO:0000256" key="6">
    <source>
        <dbReference type="ARBA" id="ARBA00022741"/>
    </source>
</evidence>
<organism evidence="13 14">
    <name type="scientific">Pelagibacter ubique</name>
    <dbReference type="NCBI Taxonomy" id="198252"/>
    <lineage>
        <taxon>Bacteria</taxon>
        <taxon>Pseudomonadati</taxon>
        <taxon>Pseudomonadota</taxon>
        <taxon>Alphaproteobacteria</taxon>
        <taxon>Candidatus Pelagibacterales</taxon>
        <taxon>Candidatus Pelagibacteraceae</taxon>
        <taxon>Candidatus Pelagibacter</taxon>
    </lineage>
</organism>
<evidence type="ECO:0000256" key="5">
    <source>
        <dbReference type="ARBA" id="ARBA00022727"/>
    </source>
</evidence>
<dbReference type="InterPro" id="IPR039430">
    <property type="entry name" value="Thymidylate_kin-like_dom"/>
</dbReference>
<evidence type="ECO:0000256" key="9">
    <source>
        <dbReference type="ARBA" id="ARBA00029962"/>
    </source>
</evidence>
<dbReference type="HAMAP" id="MF_00165">
    <property type="entry name" value="Thymidylate_kinase"/>
    <property type="match status" value="1"/>
</dbReference>
<comment type="similarity">
    <text evidence="1 11">Belongs to the thymidylate kinase family.</text>
</comment>
<feature type="domain" description="Thymidylate kinase-like" evidence="12">
    <location>
        <begin position="9"/>
        <end position="192"/>
    </location>
</feature>
<dbReference type="GO" id="GO:0016301">
    <property type="term" value="F:kinase activity"/>
    <property type="evidence" value="ECO:0007669"/>
    <property type="project" value="UniProtKB-KW"/>
</dbReference>
<dbReference type="InterPro" id="IPR018095">
    <property type="entry name" value="Thymidylate_kin_CS"/>
</dbReference>
<evidence type="ECO:0000256" key="11">
    <source>
        <dbReference type="HAMAP-Rule" id="MF_00165"/>
    </source>
</evidence>
<comment type="function">
    <text evidence="11">Phosphorylation of dTMP to form dTDP in both de novo and salvage pathways of dTTP synthesis.</text>
</comment>
<evidence type="ECO:0000256" key="2">
    <source>
        <dbReference type="ARBA" id="ARBA00012980"/>
    </source>
</evidence>
<gene>
    <name evidence="11" type="primary">tmk</name>
    <name evidence="13" type="ORF">VP91_00011710</name>
</gene>
<evidence type="ECO:0000259" key="12">
    <source>
        <dbReference type="Pfam" id="PF02223"/>
    </source>
</evidence>
<evidence type="ECO:0000313" key="13">
    <source>
        <dbReference type="EMBL" id="NMN68014.1"/>
    </source>
</evidence>
<feature type="binding site" evidence="11">
    <location>
        <begin position="11"/>
        <end position="18"/>
    </location>
    <ligand>
        <name>ATP</name>
        <dbReference type="ChEBI" id="CHEBI:30616"/>
    </ligand>
</feature>
<dbReference type="SUPFAM" id="SSF52540">
    <property type="entry name" value="P-loop containing nucleoside triphosphate hydrolases"/>
    <property type="match status" value="1"/>
</dbReference>
<dbReference type="EMBL" id="LANA01000002">
    <property type="protein sequence ID" value="NMN68014.1"/>
    <property type="molecule type" value="Genomic_DNA"/>
</dbReference>
<dbReference type="NCBIfam" id="TIGR00041">
    <property type="entry name" value="DTMP_kinase"/>
    <property type="match status" value="1"/>
</dbReference>
<dbReference type="Proteomes" id="UP001166004">
    <property type="component" value="Unassembled WGS sequence"/>
</dbReference>
<keyword evidence="6 11" id="KW-0547">Nucleotide-binding</keyword>
<dbReference type="PANTHER" id="PTHR10344">
    <property type="entry name" value="THYMIDYLATE KINASE"/>
    <property type="match status" value="1"/>
</dbReference>
<dbReference type="Pfam" id="PF02223">
    <property type="entry name" value="Thymidylate_kin"/>
    <property type="match status" value="1"/>
</dbReference>
<keyword evidence="14" id="KW-1185">Reference proteome</keyword>
<dbReference type="Gene3D" id="3.40.50.300">
    <property type="entry name" value="P-loop containing nucleotide triphosphate hydrolases"/>
    <property type="match status" value="1"/>
</dbReference>
<comment type="caution">
    <text evidence="13">The sequence shown here is derived from an EMBL/GenBank/DDBJ whole genome shotgun (WGS) entry which is preliminary data.</text>
</comment>
<dbReference type="InterPro" id="IPR018094">
    <property type="entry name" value="Thymidylate_kinase"/>
</dbReference>
<dbReference type="EC" id="2.7.4.9" evidence="2 11"/>
<keyword evidence="8 11" id="KW-0067">ATP-binding</keyword>
<dbReference type="InterPro" id="IPR027417">
    <property type="entry name" value="P-loop_NTPase"/>
</dbReference>
<keyword evidence="5 11" id="KW-0545">Nucleotide biosynthesis</keyword>
<dbReference type="RefSeq" id="WP_169036513.1">
    <property type="nucleotide sequence ID" value="NZ_LANA01000002.1"/>
</dbReference>
<name>A0ABX1T3K9_PELUQ</name>
<keyword evidence="4 11" id="KW-0808">Transferase</keyword>
<evidence type="ECO:0000256" key="3">
    <source>
        <dbReference type="ARBA" id="ARBA00017144"/>
    </source>
</evidence>
<evidence type="ECO:0000256" key="1">
    <source>
        <dbReference type="ARBA" id="ARBA00009776"/>
    </source>
</evidence>
<proteinExistence type="inferred from homology"/>
<sequence length="203" mass="24023">MSKKPIIVFEGIEGTGKSYHIDKIAKYLKKKNRSFIKIREPGGNVNSEKIRKLILNNNSTFNKYTDLLLYLSARSENVELIRKNVGKKIILIDRFSDSTIAYQHYGMGIKIEFIKTINDFLIKGININFTFLNTVSQRNMRKRLIERKNLNRYDKFNHNFYKNVQRGFVKILKKNPKRYMHVNSNLDIKHNEKIILDKIKNLI</sequence>
<keyword evidence="7 11" id="KW-0418">Kinase</keyword>
<evidence type="ECO:0000313" key="14">
    <source>
        <dbReference type="Proteomes" id="UP001166004"/>
    </source>
</evidence>
<protein>
    <recommendedName>
        <fullName evidence="3 11">Thymidylate kinase</fullName>
        <ecNumber evidence="2 11">2.7.4.9</ecNumber>
    </recommendedName>
    <alternativeName>
        <fullName evidence="9 11">dTMP kinase</fullName>
    </alternativeName>
</protein>